<dbReference type="PRINTS" id="PR00377">
    <property type="entry name" value="IMPHPHTASES"/>
</dbReference>
<comment type="caution">
    <text evidence="12">The sequence shown here is derived from an EMBL/GenBank/DDBJ whole genome shotgun (WGS) entry which is preliminary data.</text>
</comment>
<keyword evidence="13" id="KW-1185">Reference proteome</keyword>
<dbReference type="Gene3D" id="3.40.190.80">
    <property type="match status" value="1"/>
</dbReference>
<organism evidence="12 13">
    <name type="scientific">Neoroseomonas terrae</name>
    <dbReference type="NCBI Taxonomy" id="424799"/>
    <lineage>
        <taxon>Bacteria</taxon>
        <taxon>Pseudomonadati</taxon>
        <taxon>Pseudomonadota</taxon>
        <taxon>Alphaproteobacteria</taxon>
        <taxon>Acetobacterales</taxon>
        <taxon>Acetobacteraceae</taxon>
        <taxon>Neoroseomonas</taxon>
    </lineage>
</organism>
<keyword evidence="7 12" id="KW-0378">Hydrolase</keyword>
<evidence type="ECO:0000256" key="6">
    <source>
        <dbReference type="ARBA" id="ARBA00022723"/>
    </source>
</evidence>
<evidence type="ECO:0000256" key="9">
    <source>
        <dbReference type="ARBA" id="ARBA00023102"/>
    </source>
</evidence>
<evidence type="ECO:0000256" key="4">
    <source>
        <dbReference type="ARBA" id="ARBA00013085"/>
    </source>
</evidence>
<keyword evidence="5" id="KW-0028">Amino-acid biosynthesis</keyword>
<dbReference type="Proteomes" id="UP000698752">
    <property type="component" value="Unassembled WGS sequence"/>
</dbReference>
<gene>
    <name evidence="12" type="primary">hisN</name>
    <name evidence="12" type="ORF">GXW78_25155</name>
</gene>
<evidence type="ECO:0000256" key="1">
    <source>
        <dbReference type="ARBA" id="ARBA00001946"/>
    </source>
</evidence>
<keyword evidence="9" id="KW-0368">Histidine biosynthesis</keyword>
<dbReference type="Pfam" id="PF00459">
    <property type="entry name" value="Inositol_P"/>
    <property type="match status" value="1"/>
</dbReference>
<name>A0ABS5EPK3_9PROT</name>
<evidence type="ECO:0000313" key="12">
    <source>
        <dbReference type="EMBL" id="MBR0652968.1"/>
    </source>
</evidence>
<dbReference type="PANTHER" id="PTHR43200:SF6">
    <property type="entry name" value="3'(2'),5'-BISPHOSPHATE NUCLEOTIDASE"/>
    <property type="match status" value="1"/>
</dbReference>
<evidence type="ECO:0000256" key="2">
    <source>
        <dbReference type="ARBA" id="ARBA00004970"/>
    </source>
</evidence>
<evidence type="ECO:0000256" key="5">
    <source>
        <dbReference type="ARBA" id="ARBA00022605"/>
    </source>
</evidence>
<protein>
    <recommendedName>
        <fullName evidence="4 11">Histidinol-phosphatase</fullName>
        <ecNumber evidence="4 11">3.1.3.15</ecNumber>
    </recommendedName>
</protein>
<evidence type="ECO:0000256" key="10">
    <source>
        <dbReference type="ARBA" id="ARBA00049158"/>
    </source>
</evidence>
<dbReference type="EC" id="3.1.3.15" evidence="4 11"/>
<dbReference type="PANTHER" id="PTHR43200">
    <property type="entry name" value="PHOSPHATASE"/>
    <property type="match status" value="1"/>
</dbReference>
<dbReference type="InterPro" id="IPR000760">
    <property type="entry name" value="Inositol_monophosphatase-like"/>
</dbReference>
<evidence type="ECO:0000256" key="3">
    <source>
        <dbReference type="ARBA" id="ARBA00009759"/>
    </source>
</evidence>
<dbReference type="SUPFAM" id="SSF56655">
    <property type="entry name" value="Carbohydrate phosphatase"/>
    <property type="match status" value="1"/>
</dbReference>
<dbReference type="InterPro" id="IPR051090">
    <property type="entry name" value="Inositol_monoP_superfamily"/>
</dbReference>
<dbReference type="CDD" id="cd01641">
    <property type="entry name" value="Bacterial_IMPase_like_1"/>
    <property type="match status" value="1"/>
</dbReference>
<comment type="catalytic activity">
    <reaction evidence="10">
        <text>L-histidinol phosphate + H2O = L-histidinol + phosphate</text>
        <dbReference type="Rhea" id="RHEA:14465"/>
        <dbReference type="ChEBI" id="CHEBI:15377"/>
        <dbReference type="ChEBI" id="CHEBI:43474"/>
        <dbReference type="ChEBI" id="CHEBI:57699"/>
        <dbReference type="ChEBI" id="CHEBI:57980"/>
        <dbReference type="EC" id="3.1.3.15"/>
    </reaction>
</comment>
<evidence type="ECO:0000256" key="8">
    <source>
        <dbReference type="ARBA" id="ARBA00022842"/>
    </source>
</evidence>
<dbReference type="NCBIfam" id="TIGR02067">
    <property type="entry name" value="his_9_HisN"/>
    <property type="match status" value="1"/>
</dbReference>
<comment type="cofactor">
    <cofactor evidence="1">
        <name>Mg(2+)</name>
        <dbReference type="ChEBI" id="CHEBI:18420"/>
    </cofactor>
</comment>
<dbReference type="InterPro" id="IPR020583">
    <property type="entry name" value="Inositol_monoP_metal-BS"/>
</dbReference>
<keyword evidence="6" id="KW-0479">Metal-binding</keyword>
<accession>A0ABS5EPK3</accession>
<dbReference type="Gene3D" id="3.30.540.10">
    <property type="entry name" value="Fructose-1,6-Bisphosphatase, subunit A, domain 1"/>
    <property type="match status" value="1"/>
</dbReference>
<dbReference type="InterPro" id="IPR011809">
    <property type="entry name" value="His_9_proposed"/>
</dbReference>
<dbReference type="EMBL" id="JAAEDI010000037">
    <property type="protein sequence ID" value="MBR0652968.1"/>
    <property type="molecule type" value="Genomic_DNA"/>
</dbReference>
<dbReference type="PROSITE" id="PS00629">
    <property type="entry name" value="IMP_1"/>
    <property type="match status" value="1"/>
</dbReference>
<dbReference type="GO" id="GO:0004401">
    <property type="term" value="F:histidinol-phosphatase activity"/>
    <property type="evidence" value="ECO:0007669"/>
    <property type="project" value="UniProtKB-EC"/>
</dbReference>
<evidence type="ECO:0000256" key="7">
    <source>
        <dbReference type="ARBA" id="ARBA00022801"/>
    </source>
</evidence>
<reference evidence="13" key="1">
    <citation type="journal article" date="2021" name="Syst. Appl. Microbiol.">
        <title>Roseomonas hellenica sp. nov., isolated from roots of wild-growing Alkanna tinctoria.</title>
        <authorList>
            <person name="Rat A."/>
            <person name="Naranjo H.D."/>
            <person name="Lebbe L."/>
            <person name="Cnockaert M."/>
            <person name="Krigas N."/>
            <person name="Grigoriadou K."/>
            <person name="Maloupa E."/>
            <person name="Willems A."/>
        </authorList>
    </citation>
    <scope>NUCLEOTIDE SEQUENCE [LARGE SCALE GENOMIC DNA]</scope>
    <source>
        <strain evidence="13">LMG 31159</strain>
    </source>
</reference>
<comment type="similarity">
    <text evidence="3">Belongs to the inositol monophosphatase superfamily.</text>
</comment>
<evidence type="ECO:0000313" key="13">
    <source>
        <dbReference type="Proteomes" id="UP000698752"/>
    </source>
</evidence>
<comment type="pathway">
    <text evidence="2">Amino-acid biosynthesis; L-histidine biosynthesis; L-histidine from 5-phospho-alpha-D-ribose 1-diphosphate: step 8/9.</text>
</comment>
<dbReference type="RefSeq" id="WP_211871682.1">
    <property type="nucleotide sequence ID" value="NZ_JAAEDI010000037.1"/>
</dbReference>
<keyword evidence="8" id="KW-0460">Magnesium</keyword>
<proteinExistence type="inferred from homology"/>
<sequence length="259" mass="27627">MIRYPLITAAEEAADAAGAVIRPLFRSALLVEAKGDASPVTRADREAEEAIRALIGERFPDHGVIGEEHGADRPDAEWVWVVDPIDGTRAFVTGRPLFGSLIGLLHQGVPVLGIIDQPVTGERWVGVKGRPTRFRGPMGTAGCRPCAAVGEAELSCTSPDMFTEADRPGFERLRRAARRVTWGGDCYSYGLAALGLVDIVCDSTMKIWDWAALVPVVEGAGGRVTGWRGEALTAESDGRVLAVGDPALLEEAVGLLTDR</sequence>
<evidence type="ECO:0000256" key="11">
    <source>
        <dbReference type="NCBIfam" id="TIGR02067"/>
    </source>
</evidence>